<evidence type="ECO:0000313" key="2">
    <source>
        <dbReference type="Ensembl" id="ENSLLTP00000005911.1"/>
    </source>
</evidence>
<dbReference type="AlphaFoldDB" id="A0A8C5RQB8"/>
<organism evidence="2 3">
    <name type="scientific">Laticauda laticaudata</name>
    <name type="common">Blue-ringed sea krait</name>
    <name type="synonym">Blue-lipped sea krait</name>
    <dbReference type="NCBI Taxonomy" id="8630"/>
    <lineage>
        <taxon>Eukaryota</taxon>
        <taxon>Metazoa</taxon>
        <taxon>Chordata</taxon>
        <taxon>Craniata</taxon>
        <taxon>Vertebrata</taxon>
        <taxon>Euteleostomi</taxon>
        <taxon>Lepidosauria</taxon>
        <taxon>Squamata</taxon>
        <taxon>Bifurcata</taxon>
        <taxon>Unidentata</taxon>
        <taxon>Episquamata</taxon>
        <taxon>Toxicofera</taxon>
        <taxon>Serpentes</taxon>
        <taxon>Colubroidea</taxon>
        <taxon>Elapidae</taxon>
        <taxon>Laticaudinae</taxon>
        <taxon>Laticauda</taxon>
    </lineage>
</organism>
<feature type="region of interest" description="Disordered" evidence="1">
    <location>
        <begin position="1"/>
        <end position="34"/>
    </location>
</feature>
<protein>
    <submittedName>
        <fullName evidence="2">Uncharacterized protein</fullName>
    </submittedName>
</protein>
<evidence type="ECO:0000256" key="1">
    <source>
        <dbReference type="SAM" id="MobiDB-lite"/>
    </source>
</evidence>
<proteinExistence type="predicted"/>
<reference evidence="2" key="1">
    <citation type="submission" date="2025-08" db="UniProtKB">
        <authorList>
            <consortium name="Ensembl"/>
        </authorList>
    </citation>
    <scope>IDENTIFICATION</scope>
</reference>
<reference evidence="2" key="2">
    <citation type="submission" date="2025-09" db="UniProtKB">
        <authorList>
            <consortium name="Ensembl"/>
        </authorList>
    </citation>
    <scope>IDENTIFICATION</scope>
</reference>
<dbReference type="Proteomes" id="UP000694406">
    <property type="component" value="Unplaced"/>
</dbReference>
<accession>A0A8C5RQB8</accession>
<sequence>MQAEYRTSIPMARTAVEQLGQDPEHGPERQTFPRHKDLTFRHAGRTLQPSEQLGNPMTRRWCGGRIACILPRTCRIAPTAGTLVVMLIRGCNRPSPPSPCLLELTTGRSPLGW</sequence>
<dbReference type="Ensembl" id="ENSLLTT00000006150.1">
    <property type="protein sequence ID" value="ENSLLTP00000005911.1"/>
    <property type="gene ID" value="ENSLLTG00000004523.1"/>
</dbReference>
<name>A0A8C5RQB8_LATLA</name>
<keyword evidence="3" id="KW-1185">Reference proteome</keyword>
<evidence type="ECO:0000313" key="3">
    <source>
        <dbReference type="Proteomes" id="UP000694406"/>
    </source>
</evidence>